<dbReference type="PANTHER" id="PTHR11552">
    <property type="entry name" value="GLUCOSE-METHANOL-CHOLINE GMC OXIDOREDUCTASE"/>
    <property type="match status" value="1"/>
</dbReference>
<proteinExistence type="inferred from homology"/>
<dbReference type="Proteomes" id="UP000783213">
    <property type="component" value="Unassembled WGS sequence"/>
</dbReference>
<evidence type="ECO:0000313" key="3">
    <source>
        <dbReference type="EMBL" id="KAF7937480.1"/>
    </source>
</evidence>
<dbReference type="GeneID" id="62228568"/>
<feature type="domain" description="Glucose-methanol-choline oxidoreductase N-terminal" evidence="2">
    <location>
        <begin position="261"/>
        <end position="275"/>
    </location>
</feature>
<sequence>MSTETYDIIIIGGGTSGLVLANRLSENRNLQIVVLESGEDRSADQNTLTPGAWPLLSHSPEDWTFQTVPQKEVPRDIIVPQGKALGGSSAINSFLFTSTSKATIEEWKNLGNEGWDYAAYEKALKKSYTLHKSSGVTEGNGPLQITLSSPETLWQKAWIEGLESVGFPRTDPLSGHFGGPNIAPESIDPKTKQRSYAVNAYLDPIRSRSNLTIQTNTIVTKVLLEKYSSTSDAIATGVEFISKDGSSQVVKARKEVIICAGAINSPRILELSGIGDADLLQRLGIDVLVDNPHVGENLQNHLFTGLTFEARDDVETIDAFFRQEPDAIAATMQEYATKGTGYLSTSNITTMAQLPLPEFHTEAGRKELDQLLAASKSNSDAFQSSPTTPAFAAAHESFVRSIITNPSEALGNYVFGSGYAPFDAPSPSYRAPGKHISISIAIELSHPLSRGSVHITSSLPEHTGTNTGVAINSRYLTHPLDIEILSRQLRFTEDIISRAEPLTRYLKPFSKRFADLDIAKEYVSRTVDGAHHYTGTCAMMSREMGGVVDSRLRVDGCRNLRVCDASVIPVEPTANPQAVVYAVAEMGAGFVREEEL</sequence>
<dbReference type="SUPFAM" id="SSF54373">
    <property type="entry name" value="FAD-linked reductases, C-terminal domain"/>
    <property type="match status" value="1"/>
</dbReference>
<name>A0ABQ7IYV8_9HELO</name>
<keyword evidence="4" id="KW-1185">Reference proteome</keyword>
<accession>A0ABQ7IYV8</accession>
<dbReference type="Pfam" id="PF05199">
    <property type="entry name" value="GMC_oxred_C"/>
    <property type="match status" value="1"/>
</dbReference>
<comment type="similarity">
    <text evidence="1">Belongs to the GMC oxidoreductase family.</text>
</comment>
<reference evidence="3 4" key="1">
    <citation type="journal article" date="2020" name="Genome Biol. Evol.">
        <title>Comparative genomics of Sclerotiniaceae.</title>
        <authorList>
            <person name="Valero Jimenez C.A."/>
            <person name="Steentjes M."/>
            <person name="Scholten O.E."/>
            <person name="Van Kan J.A.L."/>
        </authorList>
    </citation>
    <scope>NUCLEOTIDE SEQUENCE [LARGE SCALE GENOMIC DNA]</scope>
    <source>
        <strain evidence="3 4">B1</strain>
    </source>
</reference>
<dbReference type="SUPFAM" id="SSF51905">
    <property type="entry name" value="FAD/NAD(P)-binding domain"/>
    <property type="match status" value="1"/>
</dbReference>
<dbReference type="PROSITE" id="PS00624">
    <property type="entry name" value="GMC_OXRED_2"/>
    <property type="match status" value="1"/>
</dbReference>
<comment type="caution">
    <text evidence="3">The sequence shown here is derived from an EMBL/GenBank/DDBJ whole genome shotgun (WGS) entry which is preliminary data.</text>
</comment>
<dbReference type="InterPro" id="IPR012132">
    <property type="entry name" value="GMC_OxRdtase"/>
</dbReference>
<dbReference type="PIRSF" id="PIRSF000137">
    <property type="entry name" value="Alcohol_oxidase"/>
    <property type="match status" value="1"/>
</dbReference>
<dbReference type="InterPro" id="IPR036188">
    <property type="entry name" value="FAD/NAD-bd_sf"/>
</dbReference>
<gene>
    <name evidence="3" type="ORF">EAE98_001794</name>
</gene>
<dbReference type="Gene3D" id="3.50.50.60">
    <property type="entry name" value="FAD/NAD(P)-binding domain"/>
    <property type="match status" value="1"/>
</dbReference>
<protein>
    <recommendedName>
        <fullName evidence="2">Glucose-methanol-choline oxidoreductase N-terminal domain-containing protein</fullName>
    </recommendedName>
</protein>
<dbReference type="InterPro" id="IPR000172">
    <property type="entry name" value="GMC_OxRdtase_N"/>
</dbReference>
<dbReference type="EMBL" id="RCSX01000003">
    <property type="protein sequence ID" value="KAF7937480.1"/>
    <property type="molecule type" value="Genomic_DNA"/>
</dbReference>
<dbReference type="Gene3D" id="3.30.560.10">
    <property type="entry name" value="Glucose Oxidase, domain 3"/>
    <property type="match status" value="1"/>
</dbReference>
<dbReference type="RefSeq" id="XP_038814398.1">
    <property type="nucleotide sequence ID" value="XM_038949413.1"/>
</dbReference>
<evidence type="ECO:0000313" key="4">
    <source>
        <dbReference type="Proteomes" id="UP000783213"/>
    </source>
</evidence>
<dbReference type="Pfam" id="PF00732">
    <property type="entry name" value="GMC_oxred_N"/>
    <property type="match status" value="1"/>
</dbReference>
<organism evidence="3 4">
    <name type="scientific">Botrytis deweyae</name>
    <dbReference type="NCBI Taxonomy" id="2478750"/>
    <lineage>
        <taxon>Eukaryota</taxon>
        <taxon>Fungi</taxon>
        <taxon>Dikarya</taxon>
        <taxon>Ascomycota</taxon>
        <taxon>Pezizomycotina</taxon>
        <taxon>Leotiomycetes</taxon>
        <taxon>Helotiales</taxon>
        <taxon>Sclerotiniaceae</taxon>
        <taxon>Botrytis</taxon>
    </lineage>
</organism>
<dbReference type="InterPro" id="IPR007867">
    <property type="entry name" value="GMC_OxRtase_C"/>
</dbReference>
<dbReference type="PANTHER" id="PTHR11552:SF210">
    <property type="entry name" value="GLUCOSE-METHANOL-CHOLINE OXIDOREDUCTASE N-TERMINAL DOMAIN-CONTAINING PROTEIN-RELATED"/>
    <property type="match status" value="1"/>
</dbReference>
<evidence type="ECO:0000256" key="1">
    <source>
        <dbReference type="ARBA" id="ARBA00010790"/>
    </source>
</evidence>
<evidence type="ECO:0000259" key="2">
    <source>
        <dbReference type="PROSITE" id="PS00624"/>
    </source>
</evidence>